<evidence type="ECO:0000313" key="6">
    <source>
        <dbReference type="Proteomes" id="UP001623330"/>
    </source>
</evidence>
<evidence type="ECO:0000256" key="4">
    <source>
        <dbReference type="SAM" id="MobiDB-lite"/>
    </source>
</evidence>
<proteinExistence type="predicted"/>
<dbReference type="PROSITE" id="PS50005">
    <property type="entry name" value="TPR"/>
    <property type="match status" value="1"/>
</dbReference>
<feature type="compositionally biased region" description="Acidic residues" evidence="4">
    <location>
        <begin position="355"/>
        <end position="364"/>
    </location>
</feature>
<evidence type="ECO:0000256" key="2">
    <source>
        <dbReference type="ARBA" id="ARBA00022803"/>
    </source>
</evidence>
<dbReference type="SUPFAM" id="SSF48452">
    <property type="entry name" value="TPR-like"/>
    <property type="match status" value="3"/>
</dbReference>
<protein>
    <submittedName>
        <fullName evidence="5">Superkiller protein 3</fullName>
    </submittedName>
</protein>
<dbReference type="EMBL" id="JBEVYD010000003">
    <property type="protein sequence ID" value="KAL3234644.1"/>
    <property type="molecule type" value="Genomic_DNA"/>
</dbReference>
<comment type="caution">
    <text evidence="5">The sequence shown here is derived from an EMBL/GenBank/DDBJ whole genome shotgun (WGS) entry which is preliminary data.</text>
</comment>
<name>A0ABR4NZQ4_9SACH</name>
<feature type="compositionally biased region" description="Basic and acidic residues" evidence="4">
    <location>
        <begin position="343"/>
        <end position="354"/>
    </location>
</feature>
<gene>
    <name evidence="5" type="ORF">RNJ44_03406</name>
</gene>
<dbReference type="Pfam" id="PF13432">
    <property type="entry name" value="TPR_16"/>
    <property type="match status" value="1"/>
</dbReference>
<dbReference type="InterPro" id="IPR039226">
    <property type="entry name" value="Ski3/TTC37"/>
</dbReference>
<dbReference type="InterPro" id="IPR011990">
    <property type="entry name" value="TPR-like_helical_dom_sf"/>
</dbReference>
<accession>A0ABR4NZQ4</accession>
<organism evidence="5 6">
    <name type="scientific">Nakaseomyces bracarensis</name>
    <dbReference type="NCBI Taxonomy" id="273131"/>
    <lineage>
        <taxon>Eukaryota</taxon>
        <taxon>Fungi</taxon>
        <taxon>Dikarya</taxon>
        <taxon>Ascomycota</taxon>
        <taxon>Saccharomycotina</taxon>
        <taxon>Saccharomycetes</taxon>
        <taxon>Saccharomycetales</taxon>
        <taxon>Saccharomycetaceae</taxon>
        <taxon>Nakaseomyces</taxon>
    </lineage>
</organism>
<dbReference type="InterPro" id="IPR019734">
    <property type="entry name" value="TPR_rpt"/>
</dbReference>
<dbReference type="PROSITE" id="PS50293">
    <property type="entry name" value="TPR_REGION"/>
    <property type="match status" value="1"/>
</dbReference>
<evidence type="ECO:0000256" key="1">
    <source>
        <dbReference type="ARBA" id="ARBA00022737"/>
    </source>
</evidence>
<dbReference type="SMART" id="SM00028">
    <property type="entry name" value="TPR"/>
    <property type="match status" value="11"/>
</dbReference>
<dbReference type="InterPro" id="IPR040962">
    <property type="entry name" value="TPR_22"/>
</dbReference>
<dbReference type="PANTHER" id="PTHR15704">
    <property type="entry name" value="SUPERKILLER 3 PROTEIN-RELATED"/>
    <property type="match status" value="1"/>
</dbReference>
<dbReference type="Pfam" id="PF18833">
    <property type="entry name" value="TPR_22"/>
    <property type="match status" value="1"/>
</dbReference>
<reference evidence="5 6" key="1">
    <citation type="submission" date="2024-05" db="EMBL/GenBank/DDBJ databases">
        <title>Long read based assembly of the Candida bracarensis genome reveals expanded adhesin content.</title>
        <authorList>
            <person name="Marcet-Houben M."/>
            <person name="Ksiezopolska E."/>
            <person name="Gabaldon T."/>
        </authorList>
    </citation>
    <scope>NUCLEOTIDE SEQUENCE [LARGE SCALE GENOMIC DNA]</scope>
    <source>
        <strain evidence="5 6">CBM6</strain>
    </source>
</reference>
<keyword evidence="1" id="KW-0677">Repeat</keyword>
<sequence>MADVKQLLKEAKTELGRGDYEEARDLSLKVLKSDKDNYFAHVFLGKCYSMLSGGLKDAVHHYKCAIEINRDSVLAWKGLFLLFKNEPLTCPDIVSFNDYYVLSGKYAEVLIEQELPLVELIEDIKIFRRVNPASEEALMRNLVPGKQMAEKLGRYILSPIAALTKLIDILNKKEQEQISQIVSKERLKMTTSDPHFQIKINGLSWAVYSDSEIDDLYNQLINILDDDVQRSMTEESWLKYRLRVLRSMPQSMKSLYFAKVKTMVDDLVLVDHNSLDAWKLYFEWQDFVDVDNMPLDQILKFFKKFPTEPLSVILYSWVSSKYSKFDNSVIQEFMKDISPSNKNKKEDANGRAYEEQEDEEDDELKNEDVQAMMDQPDDIDGLLEEDILQALMENIKKSKTSILAHRIVTYYYLLSKEYEAALPYVRNGISLVAYNVKDLGYAFNNSKRDFRIALGTIYTYVDAPKNHDSALSLFDKVLLEEPENNEAKMGKGLIFMERENWQEAYVLLKAVAEEFSEKWDVISELGWCQVKLGEYHDAIDKFKLVLQNIVGMDLRSQEFRALNYWRLAETYIYLQKDDPSDSEFSSVKTAYKILIQSIKSMDTYAPSFCSVGYIYAKYFNDPARAFKCHYRAFELDAGNIISAEYLAKTYTEAANWTLASEIAERLVKSEKAKKHLRNTSWPFNVLGFAHLEKQRDAESIQWFQQALSIDQNDSESWIGLGQAYLNCGRIEAAWKVFEKVIQLDPTHIYAPYFKAQCHALLGEYSDGLSLLAELTKKFSEVTVFKVYDAILHVDYSIDLFHQGYLSKSVAEAENAIMKIEMVLDTNQKNGQQIWIALYKAIRLFSQVQSSIDRLPVESIINIFQKTTDFGNNSTVEDIEDLTIESILEKSDNDNVKVAASLLVLSSKYALLTQFNENSQATVNSSLWCNMGLAELTYHCLLNDDSFRDKAVKSFKRAIQYQSNNLEAWVGLGISTMDMNFRVSQHCFIKASALAPRDPTIWVALAMLALKYNDLEFAQTVMNKAQSIAPSDSSPWLGLALIKEKNGLQKESAGLFSHSFVLSNGRSSTTQILFSKSVLNMHIRSGNDESNVEAIEQLTLVANALEQYFKKIPNDPFAIQCALLCYERLKYFRGSASICEKMVNILETRYEESGDDQELYNFALFKTQLARIQLGTCEYESSIENALMSQDILNDYDTEEAKSAIISNSLCLGLSYYFTDSLDESIEFFQKLLVISKESRIIIALISKVLYDVGSEESREIALQELIDYISENGSDLLVTSVFSAMSLVERKNESLEILRNTINELKPSDWIADKKRNIPYLMRIIDQRQSGEDKSDISQRAAFFFPNQNNVWKTLCHRIERRVASDDQNKVSAKLFSDMVSNERDLRSIQRSIFLSPSNSKAYTLLNECF</sequence>
<dbReference type="Gene3D" id="1.25.40.10">
    <property type="entry name" value="Tetratricopeptide repeat domain"/>
    <property type="match status" value="4"/>
</dbReference>
<feature type="repeat" description="TPR" evidence="3">
    <location>
        <begin position="714"/>
        <end position="747"/>
    </location>
</feature>
<evidence type="ECO:0000313" key="5">
    <source>
        <dbReference type="EMBL" id="KAL3234644.1"/>
    </source>
</evidence>
<keyword evidence="2 3" id="KW-0802">TPR repeat</keyword>
<feature type="region of interest" description="Disordered" evidence="4">
    <location>
        <begin position="340"/>
        <end position="364"/>
    </location>
</feature>
<dbReference type="Pfam" id="PF12895">
    <property type="entry name" value="ANAPC3"/>
    <property type="match status" value="1"/>
</dbReference>
<keyword evidence="6" id="KW-1185">Reference proteome</keyword>
<dbReference type="Proteomes" id="UP001623330">
    <property type="component" value="Unassembled WGS sequence"/>
</dbReference>
<dbReference type="PANTHER" id="PTHR15704:SF7">
    <property type="entry name" value="SUPERKILLER COMPLEX PROTEIN 3"/>
    <property type="match status" value="1"/>
</dbReference>
<evidence type="ECO:0000256" key="3">
    <source>
        <dbReference type="PROSITE-ProRule" id="PRU00339"/>
    </source>
</evidence>